<dbReference type="AlphaFoldDB" id="A0A1B9IIZ3"/>
<proteinExistence type="predicted"/>
<evidence type="ECO:0000313" key="3">
    <source>
        <dbReference type="Proteomes" id="UP000092583"/>
    </source>
</evidence>
<sequence length="124" mass="13508">MKKRLSSSSPCAGLEEDFKPFQSNTSTPEKGESKNEKQGTSTPTTSPKKKTKVGSSPTGGGFNGEWNTEKREKFMNHIIALGYKAANLDEMAQELGLSKRQLINQLTTGRKNFRSIAVAAVKGE</sequence>
<organism evidence="2 3">
    <name type="scientific">Kwoniella mangroviensis CBS 10435</name>
    <dbReference type="NCBI Taxonomy" id="1331196"/>
    <lineage>
        <taxon>Eukaryota</taxon>
        <taxon>Fungi</taxon>
        <taxon>Dikarya</taxon>
        <taxon>Basidiomycota</taxon>
        <taxon>Agaricomycotina</taxon>
        <taxon>Tremellomycetes</taxon>
        <taxon>Tremellales</taxon>
        <taxon>Cryptococcaceae</taxon>
        <taxon>Kwoniella</taxon>
    </lineage>
</organism>
<reference evidence="2 3" key="1">
    <citation type="submission" date="2013-07" db="EMBL/GenBank/DDBJ databases">
        <title>The Genome Sequence of Kwoniella mangroviensis CBS10435.</title>
        <authorList>
            <consortium name="The Broad Institute Genome Sequencing Platform"/>
            <person name="Cuomo C."/>
            <person name="Litvintseva A."/>
            <person name="Chen Y."/>
            <person name="Heitman J."/>
            <person name="Sun S."/>
            <person name="Springer D."/>
            <person name="Dromer F."/>
            <person name="Young S.K."/>
            <person name="Zeng Q."/>
            <person name="Gargeya S."/>
            <person name="Fitzgerald M."/>
            <person name="Abouelleil A."/>
            <person name="Alvarado L."/>
            <person name="Berlin A.M."/>
            <person name="Chapman S.B."/>
            <person name="Dewar J."/>
            <person name="Goldberg J."/>
            <person name="Griggs A."/>
            <person name="Gujja S."/>
            <person name="Hansen M."/>
            <person name="Howarth C."/>
            <person name="Imamovic A."/>
            <person name="Larimer J."/>
            <person name="McCowan C."/>
            <person name="Murphy C."/>
            <person name="Pearson M."/>
            <person name="Priest M."/>
            <person name="Roberts A."/>
            <person name="Saif S."/>
            <person name="Shea T."/>
            <person name="Sykes S."/>
            <person name="Wortman J."/>
            <person name="Nusbaum C."/>
            <person name="Birren B."/>
        </authorList>
    </citation>
    <scope>NUCLEOTIDE SEQUENCE [LARGE SCALE GENOMIC DNA]</scope>
    <source>
        <strain evidence="2 3">CBS 10435</strain>
    </source>
</reference>
<reference evidence="3" key="2">
    <citation type="submission" date="2013-12" db="EMBL/GenBank/DDBJ databases">
        <title>Evolution of pathogenesis and genome organization in the Tremellales.</title>
        <authorList>
            <person name="Cuomo C."/>
            <person name="Litvintseva A."/>
            <person name="Heitman J."/>
            <person name="Chen Y."/>
            <person name="Sun S."/>
            <person name="Springer D."/>
            <person name="Dromer F."/>
            <person name="Young S."/>
            <person name="Zeng Q."/>
            <person name="Chapman S."/>
            <person name="Gujja S."/>
            <person name="Saif S."/>
            <person name="Birren B."/>
        </authorList>
    </citation>
    <scope>NUCLEOTIDE SEQUENCE [LARGE SCALE GENOMIC DNA]</scope>
    <source>
        <strain evidence="3">CBS 10435</strain>
    </source>
</reference>
<dbReference type="EMBL" id="KI669466">
    <property type="protein sequence ID" value="OCF55648.1"/>
    <property type="molecule type" value="Genomic_DNA"/>
</dbReference>
<keyword evidence="3" id="KW-1185">Reference proteome</keyword>
<feature type="compositionally biased region" description="Polar residues" evidence="1">
    <location>
        <begin position="1"/>
        <end position="10"/>
    </location>
</feature>
<accession>A0A1B9IIZ3</accession>
<evidence type="ECO:0000313" key="2">
    <source>
        <dbReference type="EMBL" id="OCF55648.1"/>
    </source>
</evidence>
<gene>
    <name evidence="2" type="ORF">L486_07133</name>
</gene>
<protein>
    <submittedName>
        <fullName evidence="2">Uncharacterized protein</fullName>
    </submittedName>
</protein>
<dbReference type="Proteomes" id="UP000092583">
    <property type="component" value="Unassembled WGS sequence"/>
</dbReference>
<evidence type="ECO:0000256" key="1">
    <source>
        <dbReference type="SAM" id="MobiDB-lite"/>
    </source>
</evidence>
<feature type="region of interest" description="Disordered" evidence="1">
    <location>
        <begin position="1"/>
        <end position="67"/>
    </location>
</feature>
<dbReference type="OrthoDB" id="2564785at2759"/>
<name>A0A1B9IIZ3_9TREE</name>